<dbReference type="PROSITE" id="PS51186">
    <property type="entry name" value="GNAT"/>
    <property type="match status" value="1"/>
</dbReference>
<sequence length="192" mass="20819">MSGAYVLRPANPADIAAITAIYAEEVRLGTATYELTPPDGEEMARRFAERDAKQFPSLVAEAADGTILGYAYAGPFRTRPAYNWFVEDSIYLAPHARGKGVGTALLTRLIVDCERRGFRQMLAVIGGADNAGSIRLHQKAGFQTIGTMPGTGLKFDRWIDTVLMQRALGEGRQTVPDKCAYPGDLTAPLPRA</sequence>
<keyword evidence="3" id="KW-1185">Reference proteome</keyword>
<comment type="caution">
    <text evidence="2">The sequence shown here is derived from an EMBL/GenBank/DDBJ whole genome shotgun (WGS) entry which is preliminary data.</text>
</comment>
<dbReference type="CDD" id="cd04301">
    <property type="entry name" value="NAT_SF"/>
    <property type="match status" value="1"/>
</dbReference>
<proteinExistence type="predicted"/>
<dbReference type="Gene3D" id="3.40.630.30">
    <property type="match status" value="1"/>
</dbReference>
<dbReference type="EMBL" id="JAFMPP010000001">
    <property type="protein sequence ID" value="MBO0661056.1"/>
    <property type="molecule type" value="Genomic_DNA"/>
</dbReference>
<evidence type="ECO:0000313" key="3">
    <source>
        <dbReference type="Proteomes" id="UP000664122"/>
    </source>
</evidence>
<dbReference type="Pfam" id="PF00583">
    <property type="entry name" value="Acetyltransf_1"/>
    <property type="match status" value="1"/>
</dbReference>
<evidence type="ECO:0000313" key="2">
    <source>
        <dbReference type="EMBL" id="MBO0661056.1"/>
    </source>
</evidence>
<protein>
    <submittedName>
        <fullName evidence="2">N-acetyltransferase</fullName>
    </submittedName>
</protein>
<dbReference type="InterPro" id="IPR016181">
    <property type="entry name" value="Acyl_CoA_acyltransferase"/>
</dbReference>
<feature type="domain" description="N-acetyltransferase" evidence="1">
    <location>
        <begin position="5"/>
        <end position="169"/>
    </location>
</feature>
<dbReference type="GO" id="GO:0016747">
    <property type="term" value="F:acyltransferase activity, transferring groups other than amino-acyl groups"/>
    <property type="evidence" value="ECO:0007669"/>
    <property type="project" value="InterPro"/>
</dbReference>
<name>A0A939JVA0_9HYPH</name>
<evidence type="ECO:0000259" key="1">
    <source>
        <dbReference type="PROSITE" id="PS51186"/>
    </source>
</evidence>
<dbReference type="AlphaFoldDB" id="A0A939JVA0"/>
<dbReference type="SUPFAM" id="SSF55729">
    <property type="entry name" value="Acyl-CoA N-acyltransferases (Nat)"/>
    <property type="match status" value="1"/>
</dbReference>
<organism evidence="2 3">
    <name type="scientific">Jiella flava</name>
    <dbReference type="NCBI Taxonomy" id="2816857"/>
    <lineage>
        <taxon>Bacteria</taxon>
        <taxon>Pseudomonadati</taxon>
        <taxon>Pseudomonadota</taxon>
        <taxon>Alphaproteobacteria</taxon>
        <taxon>Hyphomicrobiales</taxon>
        <taxon>Aurantimonadaceae</taxon>
        <taxon>Jiella</taxon>
    </lineage>
</organism>
<gene>
    <name evidence="2" type="ORF">J1C48_00580</name>
</gene>
<dbReference type="PANTHER" id="PTHR43072:SF8">
    <property type="entry name" value="ACYLTRANSFERASE FABY-RELATED"/>
    <property type="match status" value="1"/>
</dbReference>
<dbReference type="RefSeq" id="WP_207256103.1">
    <property type="nucleotide sequence ID" value="NZ_JAFMPP010000001.1"/>
</dbReference>
<reference evidence="2" key="1">
    <citation type="submission" date="2021-03" db="EMBL/GenBank/DDBJ databases">
        <title>Whole genome sequence of Jiella sp. CQZ9-1.</title>
        <authorList>
            <person name="Tuo L."/>
        </authorList>
    </citation>
    <scope>NUCLEOTIDE SEQUENCE</scope>
    <source>
        <strain evidence="2">CQZ9-1</strain>
    </source>
</reference>
<dbReference type="Proteomes" id="UP000664122">
    <property type="component" value="Unassembled WGS sequence"/>
</dbReference>
<accession>A0A939JVA0</accession>
<dbReference type="PANTHER" id="PTHR43072">
    <property type="entry name" value="N-ACETYLTRANSFERASE"/>
    <property type="match status" value="1"/>
</dbReference>
<dbReference type="InterPro" id="IPR000182">
    <property type="entry name" value="GNAT_dom"/>
</dbReference>